<proteinExistence type="predicted"/>
<reference evidence="1 2" key="1">
    <citation type="journal article" date="2016" name="Mol. Biol. Evol.">
        <title>Comparative Genomics of Early-Diverging Mushroom-Forming Fungi Provides Insights into the Origins of Lignocellulose Decay Capabilities.</title>
        <authorList>
            <person name="Nagy L.G."/>
            <person name="Riley R."/>
            <person name="Tritt A."/>
            <person name="Adam C."/>
            <person name="Daum C."/>
            <person name="Floudas D."/>
            <person name="Sun H."/>
            <person name="Yadav J.S."/>
            <person name="Pangilinan J."/>
            <person name="Larsson K.H."/>
            <person name="Matsuura K."/>
            <person name="Barry K."/>
            <person name="Labutti K."/>
            <person name="Kuo R."/>
            <person name="Ohm R.A."/>
            <person name="Bhattacharya S.S."/>
            <person name="Shirouzu T."/>
            <person name="Yoshinaga Y."/>
            <person name="Martin F.M."/>
            <person name="Grigoriev I.V."/>
            <person name="Hibbett D.S."/>
        </authorList>
    </citation>
    <scope>NUCLEOTIDE SEQUENCE [LARGE SCALE GENOMIC DNA]</scope>
    <source>
        <strain evidence="1 2">TUFC12733</strain>
    </source>
</reference>
<gene>
    <name evidence="1" type="ORF">CALVIDRAFT_568705</name>
</gene>
<dbReference type="Proteomes" id="UP000076738">
    <property type="component" value="Unassembled WGS sequence"/>
</dbReference>
<sequence>MNRTAALFKRCDKFFSDAKQALRGYAIPTTITKVEFAQNTNFTTDQADLQTMEAVAKVAGSKLADRGAVQAVIRQAPHRAPGSDDDTLNWMTIDYKQGDGEHLTTKHVGANGNFISSNPKK</sequence>
<accession>A0A167GRB9</accession>
<organism evidence="1 2">
    <name type="scientific">Calocera viscosa (strain TUFC12733)</name>
    <dbReference type="NCBI Taxonomy" id="1330018"/>
    <lineage>
        <taxon>Eukaryota</taxon>
        <taxon>Fungi</taxon>
        <taxon>Dikarya</taxon>
        <taxon>Basidiomycota</taxon>
        <taxon>Agaricomycotina</taxon>
        <taxon>Dacrymycetes</taxon>
        <taxon>Dacrymycetales</taxon>
        <taxon>Dacrymycetaceae</taxon>
        <taxon>Calocera</taxon>
    </lineage>
</organism>
<dbReference type="AlphaFoldDB" id="A0A167GRB9"/>
<evidence type="ECO:0000313" key="2">
    <source>
        <dbReference type="Proteomes" id="UP000076738"/>
    </source>
</evidence>
<name>A0A167GRB9_CALVF</name>
<keyword evidence="2" id="KW-1185">Reference proteome</keyword>
<dbReference type="EMBL" id="KV417333">
    <property type="protein sequence ID" value="KZO90827.1"/>
    <property type="molecule type" value="Genomic_DNA"/>
</dbReference>
<evidence type="ECO:0000313" key="1">
    <source>
        <dbReference type="EMBL" id="KZO90827.1"/>
    </source>
</evidence>
<protein>
    <submittedName>
        <fullName evidence="1">Uncharacterized protein</fullName>
    </submittedName>
</protein>